<name>A0A420FDA5_9SPHI</name>
<dbReference type="AlphaFoldDB" id="A0A420FDA5"/>
<protein>
    <submittedName>
        <fullName evidence="1">ArsR family transcriptional regulator</fullName>
    </submittedName>
</protein>
<dbReference type="EMBL" id="MCAQ01000029">
    <property type="protein sequence ID" value="RKF30983.1"/>
    <property type="molecule type" value="Genomic_DNA"/>
</dbReference>
<dbReference type="RefSeq" id="WP_120336407.1">
    <property type="nucleotide sequence ID" value="NZ_MCAQ01000029.1"/>
</dbReference>
<dbReference type="Proteomes" id="UP000286402">
    <property type="component" value="Unassembled WGS sequence"/>
</dbReference>
<proteinExistence type="predicted"/>
<gene>
    <name evidence="1" type="ORF">BCY89_18860</name>
</gene>
<organism evidence="1 2">
    <name type="scientific">Sphingobacterium siyangense</name>
    <dbReference type="NCBI Taxonomy" id="459529"/>
    <lineage>
        <taxon>Bacteria</taxon>
        <taxon>Pseudomonadati</taxon>
        <taxon>Bacteroidota</taxon>
        <taxon>Sphingobacteriia</taxon>
        <taxon>Sphingobacteriales</taxon>
        <taxon>Sphingobacteriaceae</taxon>
        <taxon>Sphingobacterium</taxon>
    </lineage>
</organism>
<keyword evidence="2" id="KW-1185">Reference proteome</keyword>
<evidence type="ECO:0000313" key="1">
    <source>
        <dbReference type="EMBL" id="RKF30983.1"/>
    </source>
</evidence>
<evidence type="ECO:0000313" key="2">
    <source>
        <dbReference type="Proteomes" id="UP000286402"/>
    </source>
</evidence>
<sequence>MKNYDKVKSAKLCYEHIGGKLGQLLLEVLIAKGWLAKTDSSDRHLYITELGESQLTAFGVDLSQIKA</sequence>
<comment type="caution">
    <text evidence="1">The sequence shown here is derived from an EMBL/GenBank/DDBJ whole genome shotgun (WGS) entry which is preliminary data.</text>
</comment>
<accession>A0A420FDA5</accession>
<reference evidence="1 2" key="1">
    <citation type="submission" date="2016-07" db="EMBL/GenBank/DDBJ databases">
        <title>Genome analysis of Sphingobacterium siyangense T12B17.</title>
        <authorList>
            <person name="Xu D."/>
            <person name="Su Y."/>
            <person name="Zheng S."/>
        </authorList>
    </citation>
    <scope>NUCLEOTIDE SEQUENCE [LARGE SCALE GENOMIC DNA]</scope>
    <source>
        <strain evidence="1 2">T12B17</strain>
    </source>
</reference>